<sequence>MRQEQFDRLRPGSIIVQASMGTVMDDRAFRKWIVQEGNFAIFDYSAGEALYLAYKDLDRIIFPRIVAGHTVETRRRLGERVVQNIQAYLASLQ</sequence>
<reference evidence="2" key="1">
    <citation type="submission" date="2017-09" db="EMBL/GenBank/DDBJ databases">
        <title>Depth-based differentiation of microbial function through sediment-hosted aquifers and enrichment of novel symbionts in the deep terrestrial subsurface.</title>
        <authorList>
            <person name="Probst A.J."/>
            <person name="Ladd B."/>
            <person name="Jarett J.K."/>
            <person name="Geller-Mcgrath D.E."/>
            <person name="Sieber C.M.K."/>
            <person name="Emerson J.B."/>
            <person name="Anantharaman K."/>
            <person name="Thomas B.C."/>
            <person name="Malmstrom R."/>
            <person name="Stieglmeier M."/>
            <person name="Klingl A."/>
            <person name="Woyke T."/>
            <person name="Ryan C.M."/>
            <person name="Banfield J.F."/>
        </authorList>
    </citation>
    <scope>NUCLEOTIDE SEQUENCE [LARGE SCALE GENOMIC DNA]</scope>
</reference>
<dbReference type="Proteomes" id="UP000230179">
    <property type="component" value="Unassembled WGS sequence"/>
</dbReference>
<evidence type="ECO:0000313" key="1">
    <source>
        <dbReference type="EMBL" id="PIR83323.1"/>
    </source>
</evidence>
<accession>A0A2H0UA75</accession>
<comment type="caution">
    <text evidence="1">The sequence shown here is derived from an EMBL/GenBank/DDBJ whole genome shotgun (WGS) entry which is preliminary data.</text>
</comment>
<evidence type="ECO:0000313" key="2">
    <source>
        <dbReference type="Proteomes" id="UP000230179"/>
    </source>
</evidence>
<dbReference type="EMBL" id="PFBL01000008">
    <property type="protein sequence ID" value="PIR83323.1"/>
    <property type="molecule type" value="Genomic_DNA"/>
</dbReference>
<dbReference type="AlphaFoldDB" id="A0A2H0UA75"/>
<dbReference type="Gene3D" id="3.40.50.720">
    <property type="entry name" value="NAD(P)-binding Rossmann-like Domain"/>
    <property type="match status" value="2"/>
</dbReference>
<gene>
    <name evidence="1" type="ORF">COU19_01160</name>
</gene>
<name>A0A2H0UA75_9BACT</name>
<protein>
    <submittedName>
        <fullName evidence="1">Uncharacterized protein</fullName>
    </submittedName>
</protein>
<proteinExistence type="predicted"/>
<organism evidence="1 2">
    <name type="scientific">Candidatus Kaiserbacteria bacterium CG10_big_fil_rev_8_21_14_0_10_56_12</name>
    <dbReference type="NCBI Taxonomy" id="1974611"/>
    <lineage>
        <taxon>Bacteria</taxon>
        <taxon>Candidatus Kaiseribacteriota</taxon>
    </lineage>
</organism>